<dbReference type="PROSITE" id="PS51186">
    <property type="entry name" value="GNAT"/>
    <property type="match status" value="1"/>
</dbReference>
<evidence type="ECO:0000313" key="4">
    <source>
        <dbReference type="Proteomes" id="UP000332933"/>
    </source>
</evidence>
<name>A0A485LJP5_9STRA</name>
<reference evidence="2" key="2">
    <citation type="submission" date="2019-06" db="EMBL/GenBank/DDBJ databases">
        <title>Genomics analysis of Aphanomyces spp. identifies a new class of oomycete effector associated with host adaptation.</title>
        <authorList>
            <person name="Gaulin E."/>
        </authorList>
    </citation>
    <scope>NUCLEOTIDE SEQUENCE</scope>
    <source>
        <strain evidence="2">CBS 578.67</strain>
    </source>
</reference>
<dbReference type="AlphaFoldDB" id="A0A485LJP5"/>
<keyword evidence="4" id="KW-1185">Reference proteome</keyword>
<accession>A0A485LJP5</accession>
<dbReference type="InterPro" id="IPR000182">
    <property type="entry name" value="GNAT_dom"/>
</dbReference>
<evidence type="ECO:0000259" key="1">
    <source>
        <dbReference type="PROSITE" id="PS51186"/>
    </source>
</evidence>
<evidence type="ECO:0000313" key="2">
    <source>
        <dbReference type="EMBL" id="KAF0686747.1"/>
    </source>
</evidence>
<protein>
    <submittedName>
        <fullName evidence="3">Aste57867_21467 protein</fullName>
    </submittedName>
</protein>
<reference evidence="3 4" key="1">
    <citation type="submission" date="2019-03" db="EMBL/GenBank/DDBJ databases">
        <authorList>
            <person name="Gaulin E."/>
            <person name="Dumas B."/>
        </authorList>
    </citation>
    <scope>NUCLEOTIDE SEQUENCE [LARGE SCALE GENOMIC DNA]</scope>
    <source>
        <strain evidence="3">CBS 568.67</strain>
    </source>
</reference>
<dbReference type="Gene3D" id="3.40.630.30">
    <property type="match status" value="1"/>
</dbReference>
<feature type="domain" description="N-acetyltransferase" evidence="1">
    <location>
        <begin position="8"/>
        <end position="152"/>
    </location>
</feature>
<dbReference type="Proteomes" id="UP000332933">
    <property type="component" value="Unassembled WGS sequence"/>
</dbReference>
<dbReference type="EMBL" id="VJMH01006977">
    <property type="protein sequence ID" value="KAF0686747.1"/>
    <property type="molecule type" value="Genomic_DNA"/>
</dbReference>
<dbReference type="OrthoDB" id="7305308at2759"/>
<evidence type="ECO:0000313" key="3">
    <source>
        <dbReference type="EMBL" id="VFT98138.1"/>
    </source>
</evidence>
<organism evidence="3 4">
    <name type="scientific">Aphanomyces stellatus</name>
    <dbReference type="NCBI Taxonomy" id="120398"/>
    <lineage>
        <taxon>Eukaryota</taxon>
        <taxon>Sar</taxon>
        <taxon>Stramenopiles</taxon>
        <taxon>Oomycota</taxon>
        <taxon>Saprolegniomycetes</taxon>
        <taxon>Saprolegniales</taxon>
        <taxon>Verrucalvaceae</taxon>
        <taxon>Aphanomyces</taxon>
    </lineage>
</organism>
<dbReference type="EMBL" id="CAADRA010007003">
    <property type="protein sequence ID" value="VFT98138.1"/>
    <property type="molecule type" value="Genomic_DNA"/>
</dbReference>
<gene>
    <name evidence="3" type="primary">Aste57867_21467</name>
    <name evidence="2" type="ORF">As57867_021398</name>
    <name evidence="3" type="ORF">ASTE57867_21467</name>
</gene>
<proteinExistence type="predicted"/>
<sequence length="152" mass="17157">MLQLQHITAINDTTRPWLIQAEAVHRELRPQMDASYLTQLEEIFAEGGELVLATEEQAGRNAVVGLALFRVYRDTFNGRKLYVDDLVTTALKRSGGVGHALITWLKEEGSRRHAVNVVLDSGCQRTDAHRFYFREGLVIQGFNFKVSVPTTE</sequence>
<dbReference type="GO" id="GO:0016747">
    <property type="term" value="F:acyltransferase activity, transferring groups other than amino-acyl groups"/>
    <property type="evidence" value="ECO:0007669"/>
    <property type="project" value="InterPro"/>
</dbReference>
<dbReference type="Pfam" id="PF00583">
    <property type="entry name" value="Acetyltransf_1"/>
    <property type="match status" value="1"/>
</dbReference>
<dbReference type="SUPFAM" id="SSF55729">
    <property type="entry name" value="Acyl-CoA N-acyltransferases (Nat)"/>
    <property type="match status" value="1"/>
</dbReference>
<dbReference type="InterPro" id="IPR016181">
    <property type="entry name" value="Acyl_CoA_acyltransferase"/>
</dbReference>